<evidence type="ECO:0000313" key="1">
    <source>
        <dbReference type="EMBL" id="GBL96221.1"/>
    </source>
</evidence>
<dbReference type="AlphaFoldDB" id="A0A4Y2BVD6"/>
<dbReference type="EMBL" id="BGPR01000118">
    <property type="protein sequence ID" value="GBL96221.1"/>
    <property type="molecule type" value="Genomic_DNA"/>
</dbReference>
<reference evidence="1 2" key="1">
    <citation type="journal article" date="2019" name="Sci. Rep.">
        <title>Orb-weaving spider Araneus ventricosus genome elucidates the spidroin gene catalogue.</title>
        <authorList>
            <person name="Kono N."/>
            <person name="Nakamura H."/>
            <person name="Ohtoshi R."/>
            <person name="Moran D.A.P."/>
            <person name="Shinohara A."/>
            <person name="Yoshida Y."/>
            <person name="Fujiwara M."/>
            <person name="Mori M."/>
            <person name="Tomita M."/>
            <person name="Arakawa K."/>
        </authorList>
    </citation>
    <scope>NUCLEOTIDE SEQUENCE [LARGE SCALE GENOMIC DNA]</scope>
</reference>
<name>A0A4Y2BVD6_ARAVE</name>
<accession>A0A4Y2BVD6</accession>
<organism evidence="1 2">
    <name type="scientific">Araneus ventricosus</name>
    <name type="common">Orbweaver spider</name>
    <name type="synonym">Epeira ventricosa</name>
    <dbReference type="NCBI Taxonomy" id="182803"/>
    <lineage>
        <taxon>Eukaryota</taxon>
        <taxon>Metazoa</taxon>
        <taxon>Ecdysozoa</taxon>
        <taxon>Arthropoda</taxon>
        <taxon>Chelicerata</taxon>
        <taxon>Arachnida</taxon>
        <taxon>Araneae</taxon>
        <taxon>Araneomorphae</taxon>
        <taxon>Entelegynae</taxon>
        <taxon>Araneoidea</taxon>
        <taxon>Araneidae</taxon>
        <taxon>Araneus</taxon>
    </lineage>
</organism>
<protein>
    <submittedName>
        <fullName evidence="1">Uncharacterized protein</fullName>
    </submittedName>
</protein>
<sequence>MVRKRVLQGYGMTDSNQAWIPDLDDHFGDKSKIAENATIFSISLLGEEIYRMYWIIPCDVTTNRARVYKLRQPKGGDGFGVSSAVRAGKPVS</sequence>
<keyword evidence="2" id="KW-1185">Reference proteome</keyword>
<proteinExistence type="predicted"/>
<gene>
    <name evidence="1" type="ORF">AVEN_118762_1</name>
</gene>
<evidence type="ECO:0000313" key="2">
    <source>
        <dbReference type="Proteomes" id="UP000499080"/>
    </source>
</evidence>
<dbReference type="Proteomes" id="UP000499080">
    <property type="component" value="Unassembled WGS sequence"/>
</dbReference>
<comment type="caution">
    <text evidence="1">The sequence shown here is derived from an EMBL/GenBank/DDBJ whole genome shotgun (WGS) entry which is preliminary data.</text>
</comment>